<sequence>MLVRLLMILGILALIAWGVLWFLKRRLLKWLSHLQPPTTGTSTNIVSEKLIECAYCHTFFPKNRAIIREEHFYCCEEHASLSQ</sequence>
<dbReference type="STRING" id="295108.HT99x_00731"/>
<dbReference type="InterPro" id="IPR049708">
    <property type="entry name" value="PP0621-like"/>
</dbReference>
<reference evidence="2" key="1">
    <citation type="submission" date="2015-09" db="EMBL/GenBank/DDBJ databases">
        <title>Draft Genome Sequences of Two Novel Amoeba-resistant Intranuclear Bacteria, Candidatus Berkiella cookevillensis and Candidatus Berkiella aquae.</title>
        <authorList>
            <person name="Mehari Y.T."/>
            <person name="Arivett B.A."/>
            <person name="Farone A.L."/>
            <person name="Gunderson J.H."/>
            <person name="Farone M.B."/>
        </authorList>
    </citation>
    <scope>NUCLEOTIDE SEQUENCE [LARGE SCALE GENOMIC DNA]</scope>
    <source>
        <strain evidence="2">HT99</strain>
    </source>
</reference>
<dbReference type="Proteomes" id="UP000051497">
    <property type="component" value="Unassembled WGS sequence"/>
</dbReference>
<evidence type="ECO:0008006" key="5">
    <source>
        <dbReference type="Google" id="ProtNLM"/>
    </source>
</evidence>
<reference evidence="3" key="3">
    <citation type="submission" date="2021-06" db="EMBL/GenBank/DDBJ databases">
        <title>Genomic Description and Analysis of Intracellular Bacteria, Candidatus Berkiella cookevillensis and Candidatus Berkiella aquae.</title>
        <authorList>
            <person name="Kidane D.T."/>
            <person name="Mehari Y.T."/>
            <person name="Rice F.C."/>
            <person name="Arivett B.A."/>
            <person name="Farone A.L."/>
            <person name="Berk S.G."/>
            <person name="Farone M.B."/>
        </authorList>
    </citation>
    <scope>NUCLEOTIDE SEQUENCE</scope>
    <source>
        <strain evidence="3">HT99</strain>
    </source>
</reference>
<evidence type="ECO:0000256" key="1">
    <source>
        <dbReference type="SAM" id="Phobius"/>
    </source>
</evidence>
<comment type="caution">
    <text evidence="2">The sequence shown here is derived from an EMBL/GenBank/DDBJ whole genome shotgun (WGS) entry which is preliminary data.</text>
</comment>
<keyword evidence="4" id="KW-1185">Reference proteome</keyword>
<gene>
    <name evidence="2" type="ORF">HT99x_00731</name>
    <name evidence="3" type="ORF">HT99x_013690</name>
</gene>
<dbReference type="OrthoDB" id="9814432at2"/>
<feature type="transmembrane region" description="Helical" evidence="1">
    <location>
        <begin position="6"/>
        <end position="23"/>
    </location>
</feature>
<reference evidence="3" key="2">
    <citation type="journal article" date="2016" name="Genome Announc.">
        <title>Draft Genome Sequences of Two Novel Amoeba-Resistant Intranuclear Bacteria, 'Candidatus Berkiella cookevillensis' and 'Candidatus Berkiella aquae'.</title>
        <authorList>
            <person name="Mehari Y.T."/>
            <person name="Arivett B.A."/>
            <person name="Farone A.L."/>
            <person name="Gunderson J.H."/>
            <person name="Farone M.B."/>
        </authorList>
    </citation>
    <scope>NUCLEOTIDE SEQUENCE</scope>
    <source>
        <strain evidence="3">HT99</strain>
    </source>
</reference>
<organism evidence="2">
    <name type="scientific">Candidatus Berkiella aquae</name>
    <dbReference type="NCBI Taxonomy" id="295108"/>
    <lineage>
        <taxon>Bacteria</taxon>
        <taxon>Pseudomonadati</taxon>
        <taxon>Pseudomonadota</taxon>
        <taxon>Gammaproteobacteria</taxon>
        <taxon>Candidatus Berkiellales</taxon>
        <taxon>Candidatus Berkiellaceae</taxon>
        <taxon>Candidatus Berkiella</taxon>
    </lineage>
</organism>
<dbReference type="NCBIfam" id="NF041023">
    <property type="entry name" value="PP0621_fam"/>
    <property type="match status" value="1"/>
</dbReference>
<proteinExistence type="predicted"/>
<dbReference type="RefSeq" id="WP_075065367.1">
    <property type="nucleotide sequence ID" value="NZ_LKAJ02000001.1"/>
</dbReference>
<keyword evidence="1" id="KW-0472">Membrane</keyword>
<keyword evidence="1" id="KW-1133">Transmembrane helix</keyword>
<dbReference type="AlphaFoldDB" id="A0A0Q9YZV8"/>
<protein>
    <recommendedName>
        <fullName evidence="5">MYND finger</fullName>
    </recommendedName>
</protein>
<evidence type="ECO:0000313" key="2">
    <source>
        <dbReference type="EMBL" id="KRG22311.1"/>
    </source>
</evidence>
<dbReference type="EMBL" id="LKAJ01000002">
    <property type="protein sequence ID" value="KRG22311.1"/>
    <property type="molecule type" value="Genomic_DNA"/>
</dbReference>
<dbReference type="EMBL" id="LKAJ02000001">
    <property type="protein sequence ID" value="MCS5712488.1"/>
    <property type="molecule type" value="Genomic_DNA"/>
</dbReference>
<name>A0A0Q9YZV8_9GAMM</name>
<evidence type="ECO:0000313" key="4">
    <source>
        <dbReference type="Proteomes" id="UP000051497"/>
    </source>
</evidence>
<evidence type="ECO:0000313" key="3">
    <source>
        <dbReference type="EMBL" id="MCS5712488.1"/>
    </source>
</evidence>
<accession>A0A0Q9YZV8</accession>
<keyword evidence="1" id="KW-0812">Transmembrane</keyword>